<comment type="caution">
    <text evidence="9">The sequence shown here is derived from an EMBL/GenBank/DDBJ whole genome shotgun (WGS) entry which is preliminary data.</text>
</comment>
<gene>
    <name evidence="9" type="ORF">R5R35_001222</name>
</gene>
<keyword evidence="4" id="KW-0067">ATP-binding</keyword>
<comment type="subcellular location">
    <subcellularLocation>
        <location evidence="1">Nucleus</location>
    </subcellularLocation>
</comment>
<keyword evidence="6" id="KW-0539">Nucleus</keyword>
<dbReference type="InterPro" id="IPR027417">
    <property type="entry name" value="P-loop_NTPase"/>
</dbReference>
<evidence type="ECO:0000256" key="3">
    <source>
        <dbReference type="ARBA" id="ARBA00022763"/>
    </source>
</evidence>
<dbReference type="GO" id="GO:0007131">
    <property type="term" value="P:reciprocal meiotic recombination"/>
    <property type="evidence" value="ECO:0007669"/>
    <property type="project" value="TreeGrafter"/>
</dbReference>
<dbReference type="PIRSF" id="PIRSF005856">
    <property type="entry name" value="Rad51"/>
    <property type="match status" value="1"/>
</dbReference>
<sequence length="336" mass="37654">MFRPLCTLPLPGLLSSKLRELGFMYCDDVCFDRNGKPILDPIAEKVLRQWSDEPCTYWKELLATPATKNAFSHLQDECDLGRIETFCRSLDEYMDGGVPLQRITEFSGAPGSGKTQMCLHLCVDVQIPRAFCGLEGQAVFVDSCSAFTVSRLSEIAEACVNHCSMLARDGLNQNMLQAMKHFSKISILENVFHVLCFTHVDLMASIIYLKKFLSEHRQVRLIVIDSITFALQTIDNALQRVSLLYDLMENLRTIASEFDVAVVVTNNLTTKVETEKESSLIPALGESFGHSVNYRFLLGRTTDSNFVCVSGKNLNKSSVTVPFQITRSGIREVQNN</sequence>
<evidence type="ECO:0000259" key="8">
    <source>
        <dbReference type="PROSITE" id="PS50162"/>
    </source>
</evidence>
<evidence type="ECO:0000313" key="9">
    <source>
        <dbReference type="EMBL" id="KAK7789364.1"/>
    </source>
</evidence>
<feature type="domain" description="RecA family profile 1" evidence="8">
    <location>
        <begin position="79"/>
        <end position="269"/>
    </location>
</feature>
<dbReference type="AlphaFoldDB" id="A0AAN9YY84"/>
<dbReference type="PANTHER" id="PTHR46239:SF1">
    <property type="entry name" value="DNA REPAIR PROTEIN RAD51 HOMOLOG 3"/>
    <property type="match status" value="1"/>
</dbReference>
<dbReference type="Proteomes" id="UP001378592">
    <property type="component" value="Unassembled WGS sequence"/>
</dbReference>
<evidence type="ECO:0000256" key="5">
    <source>
        <dbReference type="ARBA" id="ARBA00023204"/>
    </source>
</evidence>
<dbReference type="EMBL" id="JAZDUA010000773">
    <property type="protein sequence ID" value="KAK7789364.1"/>
    <property type="molecule type" value="Genomic_DNA"/>
</dbReference>
<dbReference type="InterPro" id="IPR013632">
    <property type="entry name" value="Rad51_C"/>
</dbReference>
<dbReference type="InterPro" id="IPR016467">
    <property type="entry name" value="DNA_recomb/repair_RecA-like"/>
</dbReference>
<keyword evidence="3" id="KW-0227">DNA damage</keyword>
<keyword evidence="2" id="KW-0547">Nucleotide-binding</keyword>
<dbReference type="PANTHER" id="PTHR46239">
    <property type="entry name" value="DNA REPAIR PROTEIN RAD51 HOMOLOG 3 RAD51C"/>
    <property type="match status" value="1"/>
</dbReference>
<evidence type="ECO:0000256" key="2">
    <source>
        <dbReference type="ARBA" id="ARBA00022741"/>
    </source>
</evidence>
<dbReference type="GO" id="GO:0000400">
    <property type="term" value="F:four-way junction DNA binding"/>
    <property type="evidence" value="ECO:0007669"/>
    <property type="project" value="TreeGrafter"/>
</dbReference>
<evidence type="ECO:0000256" key="4">
    <source>
        <dbReference type="ARBA" id="ARBA00022840"/>
    </source>
</evidence>
<evidence type="ECO:0000256" key="6">
    <source>
        <dbReference type="ARBA" id="ARBA00023242"/>
    </source>
</evidence>
<keyword evidence="10" id="KW-1185">Reference proteome</keyword>
<dbReference type="Pfam" id="PF08423">
    <property type="entry name" value="Rad51"/>
    <property type="match status" value="1"/>
</dbReference>
<keyword evidence="5" id="KW-0234">DNA repair</keyword>
<evidence type="ECO:0000256" key="7">
    <source>
        <dbReference type="ARBA" id="ARBA00040674"/>
    </source>
</evidence>
<dbReference type="GO" id="GO:0005657">
    <property type="term" value="C:replication fork"/>
    <property type="evidence" value="ECO:0007669"/>
    <property type="project" value="TreeGrafter"/>
</dbReference>
<dbReference type="GO" id="GO:0033063">
    <property type="term" value="C:Rad51B-Rad51C-Rad51D-XRCC2 complex"/>
    <property type="evidence" value="ECO:0007669"/>
    <property type="project" value="TreeGrafter"/>
</dbReference>
<organism evidence="9 10">
    <name type="scientific">Gryllus longicercus</name>
    <dbReference type="NCBI Taxonomy" id="2509291"/>
    <lineage>
        <taxon>Eukaryota</taxon>
        <taxon>Metazoa</taxon>
        <taxon>Ecdysozoa</taxon>
        <taxon>Arthropoda</taxon>
        <taxon>Hexapoda</taxon>
        <taxon>Insecta</taxon>
        <taxon>Pterygota</taxon>
        <taxon>Neoptera</taxon>
        <taxon>Polyneoptera</taxon>
        <taxon>Orthoptera</taxon>
        <taxon>Ensifera</taxon>
        <taxon>Gryllidea</taxon>
        <taxon>Grylloidea</taxon>
        <taxon>Gryllidae</taxon>
        <taxon>Gryllinae</taxon>
        <taxon>Gryllus</taxon>
    </lineage>
</organism>
<proteinExistence type="predicted"/>
<dbReference type="GO" id="GO:0005524">
    <property type="term" value="F:ATP binding"/>
    <property type="evidence" value="ECO:0007669"/>
    <property type="project" value="UniProtKB-KW"/>
</dbReference>
<dbReference type="Gene3D" id="3.40.50.300">
    <property type="entry name" value="P-loop containing nucleotide triphosphate hydrolases"/>
    <property type="match status" value="1"/>
</dbReference>
<dbReference type="SUPFAM" id="SSF52540">
    <property type="entry name" value="P-loop containing nucleoside triphosphate hydrolases"/>
    <property type="match status" value="1"/>
</dbReference>
<evidence type="ECO:0000313" key="10">
    <source>
        <dbReference type="Proteomes" id="UP001378592"/>
    </source>
</evidence>
<reference evidence="9 10" key="1">
    <citation type="submission" date="2024-03" db="EMBL/GenBank/DDBJ databases">
        <title>The genome assembly and annotation of the cricket Gryllus longicercus Weissman &amp; Gray.</title>
        <authorList>
            <person name="Szrajer S."/>
            <person name="Gray D."/>
            <person name="Ylla G."/>
        </authorList>
    </citation>
    <scope>NUCLEOTIDE SEQUENCE [LARGE SCALE GENOMIC DNA]</scope>
    <source>
        <strain evidence="9">DAG 2021-001</strain>
        <tissue evidence="9">Whole body minus gut</tissue>
    </source>
</reference>
<dbReference type="GO" id="GO:0008821">
    <property type="term" value="F:crossover junction DNA endonuclease activity"/>
    <property type="evidence" value="ECO:0007669"/>
    <property type="project" value="TreeGrafter"/>
</dbReference>
<accession>A0AAN9YY84</accession>
<dbReference type="PROSITE" id="PS50162">
    <property type="entry name" value="RECA_2"/>
    <property type="match status" value="1"/>
</dbReference>
<evidence type="ECO:0000256" key="1">
    <source>
        <dbReference type="ARBA" id="ARBA00004123"/>
    </source>
</evidence>
<dbReference type="GO" id="GO:0000707">
    <property type="term" value="P:meiotic DNA recombinase assembly"/>
    <property type="evidence" value="ECO:0007669"/>
    <property type="project" value="TreeGrafter"/>
</dbReference>
<dbReference type="InterPro" id="IPR020588">
    <property type="entry name" value="RecA_ATP-bd"/>
</dbReference>
<protein>
    <recommendedName>
        <fullName evidence="7">DNA repair protein RAD51 homolog 3</fullName>
    </recommendedName>
</protein>
<dbReference type="GO" id="GO:0140664">
    <property type="term" value="F:ATP-dependent DNA damage sensor activity"/>
    <property type="evidence" value="ECO:0007669"/>
    <property type="project" value="InterPro"/>
</dbReference>
<name>A0AAN9YY84_9ORTH</name>
<dbReference type="GO" id="GO:0033065">
    <property type="term" value="C:Rad51C-XRCC3 complex"/>
    <property type="evidence" value="ECO:0007669"/>
    <property type="project" value="TreeGrafter"/>
</dbReference>
<dbReference type="InterPro" id="IPR052093">
    <property type="entry name" value="HR_Repair_Mediator"/>
</dbReference>